<comment type="caution">
    <text evidence="1">The sequence shown here is derived from an EMBL/GenBank/DDBJ whole genome shotgun (WGS) entry which is preliminary data.</text>
</comment>
<dbReference type="RefSeq" id="WP_136737961.1">
    <property type="nucleotide sequence ID" value="NZ_SUMB01000001.1"/>
</dbReference>
<dbReference type="Proteomes" id="UP000308697">
    <property type="component" value="Unassembled WGS sequence"/>
</dbReference>
<protein>
    <submittedName>
        <fullName evidence="1">Uncharacterized protein</fullName>
    </submittedName>
</protein>
<evidence type="ECO:0000313" key="1">
    <source>
        <dbReference type="EMBL" id="TJZ59009.1"/>
    </source>
</evidence>
<dbReference type="OrthoDB" id="4041389at2"/>
<dbReference type="EMBL" id="SUMB01000001">
    <property type="protein sequence ID" value="TJZ59009.1"/>
    <property type="molecule type" value="Genomic_DNA"/>
</dbReference>
<name>A0A4U0NWA9_9ACTN</name>
<organism evidence="1 2">
    <name type="scientific">Streptomyces piniterrae</name>
    <dbReference type="NCBI Taxonomy" id="2571125"/>
    <lineage>
        <taxon>Bacteria</taxon>
        <taxon>Bacillati</taxon>
        <taxon>Actinomycetota</taxon>
        <taxon>Actinomycetes</taxon>
        <taxon>Kitasatosporales</taxon>
        <taxon>Streptomycetaceae</taxon>
        <taxon>Streptomyces</taxon>
    </lineage>
</organism>
<evidence type="ECO:0000313" key="2">
    <source>
        <dbReference type="Proteomes" id="UP000308697"/>
    </source>
</evidence>
<dbReference type="AlphaFoldDB" id="A0A4U0NWA9"/>
<proteinExistence type="predicted"/>
<sequence>MAFDTTHVRADFVAWLRERRRTLVDDECAGDGTGPDALTALGLDDDGLRAFEEARQVVVSLPHASPNVFFPRVGVSWFVRHVQRADPSAFHLRVVLTHVNFSDLGWRPYAWWFLDEEKQLTRETLFTRNKKAKHVVVASQGPLGGIPGRAHGVDRRAGESALRGANRAVSYMLVMSAVERAAGLAEPGRTLYLPLDLLVAFFRERHPGATHPGAASHEPTAYERWLSSLLGRRTGARRINGTGRLEESETVAEAFVFDNSSNIALLALLGVTGVVGGAKMAGYWSDITERISATNRATGLPLAAPELLRLPDGIDYLACVRPSPAVAAALEAADIGYSQGMAVAEHGGFADAMDPFG</sequence>
<keyword evidence="2" id="KW-1185">Reference proteome</keyword>
<accession>A0A4U0NWA9</accession>
<reference evidence="1 2" key="1">
    <citation type="submission" date="2019-04" db="EMBL/GenBank/DDBJ databases">
        <title>Streptomyces piniterrae sp. nov., a heliquinomycin-producing actinomycete isolated from rhizosphere soil of Pinus yunnanensis.</title>
        <authorList>
            <person name="Zhuang X."/>
            <person name="Zhao J."/>
        </authorList>
    </citation>
    <scope>NUCLEOTIDE SEQUENCE [LARGE SCALE GENOMIC DNA]</scope>
    <source>
        <strain evidence="2">jys28</strain>
    </source>
</reference>
<gene>
    <name evidence="1" type="ORF">FCH28_02360</name>
</gene>